<accession>A0A6G7ZKK3</accession>
<reference evidence="3 4" key="1">
    <citation type="submission" date="2020-03" db="EMBL/GenBank/DDBJ databases">
        <title>Sphingomonas sp. nov., isolated from fish.</title>
        <authorList>
            <person name="Hyun D.-W."/>
            <person name="Bae J.-W."/>
        </authorList>
    </citation>
    <scope>NUCLEOTIDE SEQUENCE [LARGE SCALE GENOMIC DNA]</scope>
    <source>
        <strain evidence="3 4">HDW15C</strain>
    </source>
</reference>
<evidence type="ECO:0000313" key="4">
    <source>
        <dbReference type="Proteomes" id="UP000502502"/>
    </source>
</evidence>
<dbReference type="EMBL" id="CP049871">
    <property type="protein sequence ID" value="QIL01448.1"/>
    <property type="molecule type" value="Genomic_DNA"/>
</dbReference>
<keyword evidence="4" id="KW-1185">Reference proteome</keyword>
<proteinExistence type="predicted"/>
<sequence length="213" mass="23437">MTDRGVRPPPVRSVDELCSFWDTAFIERAYWSLLGREPDPNGGVHFLNQLRDGAPKLAILDGLRNSDEGRAREHGIAGLDEAIDRYRKSTRSVFGRIRSFLGVDGGDGPAARERRAISNQRAAVYAEDSTRQQDQQRWRQVSARLVGLAELADRQGQVESTLAGVETAAQQMNRRLIRIEAAIKRLEDRANRKPAAKLPAGTAGGRKPPASGA</sequence>
<dbReference type="RefSeq" id="WP_166091969.1">
    <property type="nucleotide sequence ID" value="NZ_CP049871.1"/>
</dbReference>
<dbReference type="InterPro" id="IPR025282">
    <property type="entry name" value="DUF4214"/>
</dbReference>
<feature type="region of interest" description="Disordered" evidence="1">
    <location>
        <begin position="188"/>
        <end position="213"/>
    </location>
</feature>
<evidence type="ECO:0000259" key="2">
    <source>
        <dbReference type="Pfam" id="PF13946"/>
    </source>
</evidence>
<dbReference type="AlphaFoldDB" id="A0A6G7ZKK3"/>
<dbReference type="Proteomes" id="UP000502502">
    <property type="component" value="Chromosome"/>
</dbReference>
<feature type="domain" description="DUF4214" evidence="2">
    <location>
        <begin position="22"/>
        <end position="69"/>
    </location>
</feature>
<name>A0A6G7ZKK3_9SPHN</name>
<evidence type="ECO:0000256" key="1">
    <source>
        <dbReference type="SAM" id="MobiDB-lite"/>
    </source>
</evidence>
<protein>
    <submittedName>
        <fullName evidence="3">DUF4214 domain-containing protein</fullName>
    </submittedName>
</protein>
<evidence type="ECO:0000313" key="3">
    <source>
        <dbReference type="EMBL" id="QIL01448.1"/>
    </source>
</evidence>
<organism evidence="3 4">
    <name type="scientific">Sphingomonas sinipercae</name>
    <dbReference type="NCBI Taxonomy" id="2714944"/>
    <lineage>
        <taxon>Bacteria</taxon>
        <taxon>Pseudomonadati</taxon>
        <taxon>Pseudomonadota</taxon>
        <taxon>Alphaproteobacteria</taxon>
        <taxon>Sphingomonadales</taxon>
        <taxon>Sphingomonadaceae</taxon>
        <taxon>Sphingomonas</taxon>
    </lineage>
</organism>
<dbReference type="KEGG" id="ssin:G7078_00685"/>
<gene>
    <name evidence="3" type="ORF">G7078_00685</name>
</gene>
<dbReference type="Pfam" id="PF13946">
    <property type="entry name" value="DUF4214"/>
    <property type="match status" value="1"/>
</dbReference>